<reference evidence="2 3" key="1">
    <citation type="submission" date="2023-07" db="EMBL/GenBank/DDBJ databases">
        <title>Genomic Encyclopedia of Type Strains, Phase IV (KMG-IV): sequencing the most valuable type-strain genomes for metagenomic binning, comparative biology and taxonomic classification.</title>
        <authorList>
            <person name="Goeker M."/>
        </authorList>
    </citation>
    <scope>NUCLEOTIDE SEQUENCE [LARGE SCALE GENOMIC DNA]</scope>
    <source>
        <strain evidence="2 3">DSM 19154</strain>
    </source>
</reference>
<evidence type="ECO:0000313" key="2">
    <source>
        <dbReference type="EMBL" id="MDQ0206636.1"/>
    </source>
</evidence>
<name>A0ABT9YG22_9BACI</name>
<dbReference type="Proteomes" id="UP001225034">
    <property type="component" value="Unassembled WGS sequence"/>
</dbReference>
<feature type="region of interest" description="Disordered" evidence="1">
    <location>
        <begin position="1"/>
        <end position="26"/>
    </location>
</feature>
<comment type="caution">
    <text evidence="2">The sequence shown here is derived from an EMBL/GenBank/DDBJ whole genome shotgun (WGS) entry which is preliminary data.</text>
</comment>
<accession>A0ABT9YG22</accession>
<sequence>MTEASKYVHDESGAIGRPTPSQDEMDLDMKLLEDILSKLK</sequence>
<keyword evidence="3" id="KW-1185">Reference proteome</keyword>
<feature type="compositionally biased region" description="Basic and acidic residues" evidence="1">
    <location>
        <begin position="1"/>
        <end position="12"/>
    </location>
</feature>
<organism evidence="2 3">
    <name type="scientific">Alkalicoccobacillus murimartini</name>
    <dbReference type="NCBI Taxonomy" id="171685"/>
    <lineage>
        <taxon>Bacteria</taxon>
        <taxon>Bacillati</taxon>
        <taxon>Bacillota</taxon>
        <taxon>Bacilli</taxon>
        <taxon>Bacillales</taxon>
        <taxon>Bacillaceae</taxon>
        <taxon>Alkalicoccobacillus</taxon>
    </lineage>
</organism>
<evidence type="ECO:0000313" key="3">
    <source>
        <dbReference type="Proteomes" id="UP001225034"/>
    </source>
</evidence>
<proteinExistence type="predicted"/>
<evidence type="ECO:0000256" key="1">
    <source>
        <dbReference type="SAM" id="MobiDB-lite"/>
    </source>
</evidence>
<dbReference type="EMBL" id="JAUSUA010000002">
    <property type="protein sequence ID" value="MDQ0206636.1"/>
    <property type="molecule type" value="Genomic_DNA"/>
</dbReference>
<protein>
    <submittedName>
        <fullName evidence="2">Uncharacterized protein</fullName>
    </submittedName>
</protein>
<gene>
    <name evidence="2" type="ORF">J2S05_001435</name>
</gene>